<evidence type="ECO:0000313" key="1">
    <source>
        <dbReference type="EMBL" id="MRS64051.1"/>
    </source>
</evidence>
<dbReference type="Proteomes" id="UP000441754">
    <property type="component" value="Unassembled WGS sequence"/>
</dbReference>
<dbReference type="EMBL" id="WJXZ01000014">
    <property type="protein sequence ID" value="MRS64051.1"/>
    <property type="molecule type" value="Genomic_DNA"/>
</dbReference>
<comment type="caution">
    <text evidence="1">The sequence shown here is derived from an EMBL/GenBank/DDBJ whole genome shotgun (WGS) entry which is preliminary data.</text>
</comment>
<dbReference type="AlphaFoldDB" id="A0A7K0ER65"/>
<proteinExistence type="predicted"/>
<sequence>MKSLILLLFLQTGVLFAQSNVTGLGMFRIGITTPDSLPSAGFREEEPPVVKGTLALVCTDIRLFKADSVEIQGVSITGLFLVFYENRLARITCTYDDLLEKAFSREHGKGKIGPPQLLSLCDEGRDKRMTLTSENWENDGILALAVHARGYNARCRAEQASRLTIASQSFLAITSECDLESLDPYFDKIRSPH</sequence>
<gene>
    <name evidence="1" type="ORF">GJJ30_22330</name>
</gene>
<reference evidence="1 2" key="1">
    <citation type="journal article" date="2018" name="Antonie Van Leeuwenhoek">
        <title>Larkinella terrae sp. nov., isolated from soil on Jeju Island, South Korea.</title>
        <authorList>
            <person name="Ten L.N."/>
            <person name="Jeon J."/>
            <person name="Park S.J."/>
            <person name="Park S."/>
            <person name="Lee S.Y."/>
            <person name="Kim M.K."/>
            <person name="Jung H.Y."/>
        </authorList>
    </citation>
    <scope>NUCLEOTIDE SEQUENCE [LARGE SCALE GENOMIC DNA]</scope>
    <source>
        <strain evidence="1 2">KCTC 52001</strain>
    </source>
</reference>
<dbReference type="RefSeq" id="WP_154177421.1">
    <property type="nucleotide sequence ID" value="NZ_WJXZ01000014.1"/>
</dbReference>
<protein>
    <submittedName>
        <fullName evidence="1">Uncharacterized protein</fullName>
    </submittedName>
</protein>
<evidence type="ECO:0000313" key="2">
    <source>
        <dbReference type="Proteomes" id="UP000441754"/>
    </source>
</evidence>
<keyword evidence="2" id="KW-1185">Reference proteome</keyword>
<accession>A0A7K0ER65</accession>
<dbReference type="OrthoDB" id="950437at2"/>
<organism evidence="1 2">
    <name type="scientific">Larkinella terrae</name>
    <dbReference type="NCBI Taxonomy" id="2025311"/>
    <lineage>
        <taxon>Bacteria</taxon>
        <taxon>Pseudomonadati</taxon>
        <taxon>Bacteroidota</taxon>
        <taxon>Cytophagia</taxon>
        <taxon>Cytophagales</taxon>
        <taxon>Spirosomataceae</taxon>
        <taxon>Larkinella</taxon>
    </lineage>
</organism>
<name>A0A7K0ER65_9BACT</name>